<dbReference type="PANTHER" id="PTHR37017">
    <property type="entry name" value="AB HYDROLASE-1 DOMAIN-CONTAINING PROTEIN-RELATED"/>
    <property type="match status" value="1"/>
</dbReference>
<comment type="caution">
    <text evidence="2">The sequence shown here is derived from an EMBL/GenBank/DDBJ whole genome shotgun (WGS) entry which is preliminary data.</text>
</comment>
<dbReference type="InterPro" id="IPR029058">
    <property type="entry name" value="AB_hydrolase_fold"/>
</dbReference>
<name>A0A4Y8LWU8_9BACL</name>
<dbReference type="SUPFAM" id="SSF53474">
    <property type="entry name" value="alpha/beta-Hydrolases"/>
    <property type="match status" value="1"/>
</dbReference>
<dbReference type="Gene3D" id="3.40.50.1820">
    <property type="entry name" value="alpha/beta hydrolase"/>
    <property type="match status" value="1"/>
</dbReference>
<dbReference type="EMBL" id="SOMN01000014">
    <property type="protein sequence ID" value="TFE26304.1"/>
    <property type="molecule type" value="Genomic_DNA"/>
</dbReference>
<accession>A0A4Y8LWU8</accession>
<protein>
    <submittedName>
        <fullName evidence="2">Alpha/beta hydrolase</fullName>
    </submittedName>
</protein>
<dbReference type="PANTHER" id="PTHR37017:SF11">
    <property type="entry name" value="ESTERASE_LIPASE_THIOESTERASE DOMAIN-CONTAINING PROTEIN"/>
    <property type="match status" value="1"/>
</dbReference>
<dbReference type="RefSeq" id="WP_135152396.1">
    <property type="nucleotide sequence ID" value="NZ_SOMN01000014.1"/>
</dbReference>
<dbReference type="InterPro" id="IPR052897">
    <property type="entry name" value="Sec-Metab_Biosynth_Hydrolase"/>
</dbReference>
<sequence>MYQQNTPWTAWTYPRSGQSYYVYYRDIQQPLTFVLVHGSWADTRFWDGVAAELRRQGHAVYVPEYAGHGGNPTVGVTHEMITQSVTDYITSHQLRDFILVGHSFGGTVIQKVTEQIPDRIKRLVFLNAFVLNDGESLADQLPPPTRMAFEQLRKASKDDTIMLPFPVFRETFTNLADLLFAQQMYNRITPEPAKPLFQKLDLKKFYSLDIPKSYLYLTEDNALPQGEGYGWHPHMSIRLGLFRLVKTHGDHFSTIIEDPVRIARKLYEASRN</sequence>
<dbReference type="OrthoDB" id="9112061at2"/>
<keyword evidence="3" id="KW-1185">Reference proteome</keyword>
<feature type="domain" description="AB hydrolase-1" evidence="1">
    <location>
        <begin position="33"/>
        <end position="263"/>
    </location>
</feature>
<keyword evidence="2" id="KW-0378">Hydrolase</keyword>
<dbReference type="InterPro" id="IPR000073">
    <property type="entry name" value="AB_hydrolase_1"/>
</dbReference>
<dbReference type="GO" id="GO:0016787">
    <property type="term" value="F:hydrolase activity"/>
    <property type="evidence" value="ECO:0007669"/>
    <property type="project" value="UniProtKB-KW"/>
</dbReference>
<dbReference type="Pfam" id="PF12697">
    <property type="entry name" value="Abhydrolase_6"/>
    <property type="match status" value="1"/>
</dbReference>
<dbReference type="AlphaFoldDB" id="A0A4Y8LWU8"/>
<evidence type="ECO:0000259" key="1">
    <source>
        <dbReference type="Pfam" id="PF12697"/>
    </source>
</evidence>
<proteinExistence type="predicted"/>
<dbReference type="Proteomes" id="UP000297900">
    <property type="component" value="Unassembled WGS sequence"/>
</dbReference>
<reference evidence="2 3" key="1">
    <citation type="submission" date="2019-03" db="EMBL/GenBank/DDBJ databases">
        <title>Cohnella endophytica sp. nov., a novel endophytic bacterium isolated from bark of Sonneratia apetala.</title>
        <authorList>
            <person name="Tuo L."/>
        </authorList>
    </citation>
    <scope>NUCLEOTIDE SEQUENCE [LARGE SCALE GENOMIC DNA]</scope>
    <source>
        <strain evidence="2 3">CCTCC AB 208254</strain>
    </source>
</reference>
<evidence type="ECO:0000313" key="2">
    <source>
        <dbReference type="EMBL" id="TFE26304.1"/>
    </source>
</evidence>
<gene>
    <name evidence="2" type="ORF">E2980_11865</name>
</gene>
<organism evidence="2 3">
    <name type="scientific">Cohnella luojiensis</name>
    <dbReference type="NCBI Taxonomy" id="652876"/>
    <lineage>
        <taxon>Bacteria</taxon>
        <taxon>Bacillati</taxon>
        <taxon>Bacillota</taxon>
        <taxon>Bacilli</taxon>
        <taxon>Bacillales</taxon>
        <taxon>Paenibacillaceae</taxon>
        <taxon>Cohnella</taxon>
    </lineage>
</organism>
<evidence type="ECO:0000313" key="3">
    <source>
        <dbReference type="Proteomes" id="UP000297900"/>
    </source>
</evidence>
<dbReference type="PRINTS" id="PR00111">
    <property type="entry name" value="ABHYDROLASE"/>
</dbReference>